<dbReference type="RefSeq" id="WP_250429392.1">
    <property type="nucleotide sequence ID" value="NZ_JALPRR010000002.1"/>
</dbReference>
<reference evidence="2" key="1">
    <citation type="journal article" date="2019" name="Int. J. Syst. Evol. Microbiol.">
        <title>The Global Catalogue of Microorganisms (GCM) 10K type strain sequencing project: providing services to taxonomists for standard genome sequencing and annotation.</title>
        <authorList>
            <consortium name="The Broad Institute Genomics Platform"/>
            <consortium name="The Broad Institute Genome Sequencing Center for Infectious Disease"/>
            <person name="Wu L."/>
            <person name="Ma J."/>
        </authorList>
    </citation>
    <scope>NUCLEOTIDE SEQUENCE [LARGE SCALE GENOMIC DNA]</scope>
    <source>
        <strain evidence="2">CGMCC 4.1782</strain>
    </source>
</reference>
<evidence type="ECO:0000313" key="1">
    <source>
        <dbReference type="EMBL" id="MFD2245166.1"/>
    </source>
</evidence>
<dbReference type="Proteomes" id="UP001597374">
    <property type="component" value="Unassembled WGS sequence"/>
</dbReference>
<name>A0ABW5CS18_9BACT</name>
<comment type="caution">
    <text evidence="1">The sequence shown here is derived from an EMBL/GenBank/DDBJ whole genome shotgun (WGS) entry which is preliminary data.</text>
</comment>
<keyword evidence="2" id="KW-1185">Reference proteome</keyword>
<accession>A0ABW5CS18</accession>
<protein>
    <submittedName>
        <fullName evidence="1">Uncharacterized protein</fullName>
    </submittedName>
</protein>
<gene>
    <name evidence="1" type="ORF">ACFSKP_02800</name>
</gene>
<dbReference type="EMBL" id="JBHUIM010000001">
    <property type="protein sequence ID" value="MFD2245166.1"/>
    <property type="molecule type" value="Genomic_DNA"/>
</dbReference>
<evidence type="ECO:0000313" key="2">
    <source>
        <dbReference type="Proteomes" id="UP001597374"/>
    </source>
</evidence>
<proteinExistence type="predicted"/>
<organism evidence="1 2">
    <name type="scientific">Pontibacter ruber</name>
    <dbReference type="NCBI Taxonomy" id="1343895"/>
    <lineage>
        <taxon>Bacteria</taxon>
        <taxon>Pseudomonadati</taxon>
        <taxon>Bacteroidota</taxon>
        <taxon>Cytophagia</taxon>
        <taxon>Cytophagales</taxon>
        <taxon>Hymenobacteraceae</taxon>
        <taxon>Pontibacter</taxon>
    </lineage>
</organism>
<sequence length="165" mass="19269">MSTDKLIATDYAANFQFPLETSGAIIEGKLEASYDQDSETLNIRWKGEVRSEEIKRGYASIMQMVRHYKPRKWVLNLQERDGVKRDDQRWVFKYVFPRALRAVNDDIFLAVILPVHAYHSVLTDIDGDELIVEDKFLVLQHFLYPEEGKRWLESMVEMKEAGAEV</sequence>